<feature type="domain" description="EGF-like" evidence="3 4">
    <location>
        <begin position="220"/>
        <end position="231"/>
    </location>
</feature>
<dbReference type="EMBL" id="UYJE01008371">
    <property type="protein sequence ID" value="VDI63402.1"/>
    <property type="molecule type" value="Genomic_DNA"/>
</dbReference>
<protein>
    <recommendedName>
        <fullName evidence="3 4">EGF-like domain-containing protein</fullName>
    </recommendedName>
</protein>
<dbReference type="OrthoDB" id="6061841at2759"/>
<dbReference type="PROSITE" id="PS00022">
    <property type="entry name" value="EGF_1"/>
    <property type="match status" value="1"/>
</dbReference>
<dbReference type="Proteomes" id="UP000596742">
    <property type="component" value="Unassembled WGS sequence"/>
</dbReference>
<evidence type="ECO:0000313" key="6">
    <source>
        <dbReference type="Proteomes" id="UP000596742"/>
    </source>
</evidence>
<dbReference type="InterPro" id="IPR000742">
    <property type="entry name" value="EGF"/>
</dbReference>
<evidence type="ECO:0000256" key="2">
    <source>
        <dbReference type="SAM" id="SignalP"/>
    </source>
</evidence>
<evidence type="ECO:0000256" key="1">
    <source>
        <dbReference type="SAM" id="MobiDB-lite"/>
    </source>
</evidence>
<comment type="caution">
    <text evidence="5">The sequence shown here is derived from an EMBL/GenBank/DDBJ whole genome shotgun (WGS) entry which is preliminary data.</text>
</comment>
<evidence type="ECO:0000259" key="4">
    <source>
        <dbReference type="PROSITE" id="PS01186"/>
    </source>
</evidence>
<name>A0A8B6GG66_MYTGA</name>
<proteinExistence type="predicted"/>
<keyword evidence="2" id="KW-0732">Signal</keyword>
<feature type="region of interest" description="Disordered" evidence="1">
    <location>
        <begin position="247"/>
        <end position="269"/>
    </location>
</feature>
<accession>A0A8B6GG66</accession>
<feature type="signal peptide" evidence="2">
    <location>
        <begin position="1"/>
        <end position="24"/>
    </location>
</feature>
<keyword evidence="6" id="KW-1185">Reference proteome</keyword>
<dbReference type="PANTHER" id="PTHR16897:SF2">
    <property type="entry name" value="OS03G0226600 PROTEIN"/>
    <property type="match status" value="1"/>
</dbReference>
<evidence type="ECO:0000313" key="5">
    <source>
        <dbReference type="EMBL" id="VDI63402.1"/>
    </source>
</evidence>
<sequence>MKDSTMDRMFFAMFVSLMFGNAMALSEWGSHVCKHYAHRREKYYTDCGFWSWSACTRYRSELYSYLTCCPGYRSNGYSCPYPICDGKINPSACHKYYNNDVIIYRPGAKRPEHDSGGHCQTPEQCAGCNDGFYADRAYCRICPPIAHCKHRRCSDISSNHCEYCDGEIVDKLYWRAYTRHRDANGNSDLHFKNCIQTCSWRADSTRCYPGTCSKEIATSCKCLDGFGGHHCDQIIRDSTISYATAKLNSSKPGDDPVETPIDPNDPIPRETKWTNHKMINRAYLEVTAVFKVNDKPPAPDQTGRNNFITEFKYGILAGKMKLTLVRDTNHTISPIVKICHVEKQLPTNDIYQCKEPMVYLNAWHKFLPFQHDDRVIYSFDITNGGYLKYIDRDAHPSDPEKAQRKRVDLLGRTVSRQFVFHWDLDEPAQQCVETHGKKCTVPPVLAPDVTTNSTIQLQWNNWIDDLAGIGNYYYEVFQLGNDGTSLSEDQGTKITEAKNLSRTDLSSEFSVTKTGMYSVIFTAIDKAGNEKSARTLFLYDASSQVEVEDGKTVRVQQSTKDTKYIWVDVDDPILKVNWPGRFKNEEHYKQLWLESVKPRIHVDPEYDDHYGKRQITTVPHRQGVVRFETQFIVLSPSITQKVDFVSTSNVMEEATSLSVSWNDGDKLDITVRAFDIFDVYIDDRVTVYKDISPPEIENLWLSNGDRVNVSVHSFEDFSKMTIEWNTFDYHSGIDNLEWRLYDNYTKTDIVHGHANLHSQGNSENITDCQNKYGDAPRGPSCYCTSFHGCFHKHFYVKPKINKLSGLITGKDKGVHDSDYYIEVTVVNKALLKTTVVKKITIDVSPPHEGYVHDGIRGDPENDFQQDLHIDAHWEGFFDRESGVEFYQYIFSDHCFNNDEFKAYNETTETYNTFASFEASTEGTYFVSVVAVNRAKENSNVVCSDGVTIMTTMPYIQDFVMSGAKTRPRLIRDNDGNVWFLDNILQRHFVENITSSCIVSNLENVTILPLGKPVSQNAVRLCGIKNNLHILAVVSKEIQFKMSWKPAIDANLIHDYEVGLSSTASSIAPDIVSFRTTKQHTHFRLNHPDVPDGKEFYIIIKSISKAGVEGLQSIGPFIVDTTKPRFSGSNIDVNLINDFLIANWTADSFEDPDDPYPMYFKYAVGHRPNMYDIQSFQNLQIGGPCKRTVPATCTALSVSHLKWSLHGHHDYYFTIKATNLAGLSVIQTSLRYTHDIQLPAEGIVMDVIPTSNLQNEAKDIEDRDFTPETKSLTVRWTGFIHPHQHVNYSACIGTVPSTCDTSAMKTLETYNSYTFKGLNLQPFQKYYVTLEAGTTGGSVKVSSDGIRVLDIHTNLTGIVIRDGNNCSVAPDLKLSHHSKDTRPTCVEDVEFQSSTTSLHVYWSIPSIYTDYIRDAFVQLEERVFGDIWKENREFQYVGKHQYITLSDLDLEPGKTYRAVVKFCAEDLCFPPVYGNGLTVIVNPPSSGNITVNQVDEPNLHQLSVIFERMYDPDIKDHTEAQSVIDYYEWALGDNVGIHTIWNEIDNATVIDIEHIQFIVPLNNSLDFSKCRKIFIRGYNKAGIWSTISTEIKTCKIDEGDSLIVSNVVIDAIGQQEITMDGAKRDGYGHDIYLQENGRWDESDVDYTPYKNIISGVWPLLRHKNYTWAVIDSENLDITSYYKDDDKLQLKDPCSHPDSIKCGFTDKEYVNVIFNSNEELEHGKRYLVCIHAPRTEIQYEKWTEVLEETNTCSDGVTVDLTPPTPGHVWIGIDPDRKYQSSSSDIFVSWDSFTDVEEYKKTVHSSGIKEYQIGIGSTKGGTDVFPYTIVGLVNHYTIHDVRLQNGHEYYATVKALDFATRSAIADSHPVKIDATPPEKSDKPITIEGRHMSDMSEINACWRDVFLDKDSGIDHYLWSVGSYPGHDDIIPFTKTTLDCGVSAEDTNIDIHEGHAYFITVKAVNRANLISTASSWAYIYDMSPPVAGHVYDGSVESALSYMKDRDYQTDVKTLSAYWEGFHDPHSTIKSYYVSIGTCPECEDLLVNQDIGITYNYTLCHMHLGSGIRYYTTITACNTADMCTSVTSDGVVIDNSPPTQGIVLDGVDVYDLEYQSLRRYLSARWYGFTDPQSGIDNFSWRAGTKPGQDDIVKSTHLPQTDLLVEPDLPQKLPLGQRIYITIKAYNKAGLTTEATSNGFYIDNSPPSIKVKPYLSADVGSIKDTSVVFRSTIKIQWEVEDKESFIQRQYLSIASHKGGEFNTSSTELNGIVREYTFSQLDLHDGGNYTIKLIVCNGAKVCVEDESRGIIVDSTAPTPGMFAIRTDHAANLHRHVDGWMTWSRYKLWISWLGFTDLHTGIEKYSVSIGSKYMMDDFNKISGSPQEFLHNQSGIDKHDEGFVQTFEVDTKNLAKFENVFVSVWAVNQIGLQSKMIHSQFKLVPGGSLELIRRCSAVTCQGHCVCAAQGQRCTKRSCHDVTKANNNNLLGIYDITNIQEFSPFTDIKYTPSNVALAAKWHVIQAQGLRPLWYEWTAGYSDKDEPEGIFDNLNDDVWHHAGQTNRAILNIKRGQRLKESPVSYSMFIRAWYNDDTYADFKSDGILVMSTPLPRRKIKGSAVVEQIPGHWKKDVDYLKPGAPFTVKWTNVFKDDANIIAKFKVYLSTYPGGHDIHEVELDLPGSVTSHNISRVPLSSGKVFYSNVVGYSYSGIHATETSDGIMVDSLPPVTGTVYDGIGMHDTEYQNNSKLVGASWHGFSDRDSGITNYMWCVQTKSASVPCNIKDWENVGIHHSVSRVFNSSHINTGEEVESLVYAVDGIGYRSKTSKSNGVMIDTTHPEPTLMEHLDQNIAANPSFEDVNGQAIDWDNITNANFCNNLVYAMQWNNSLRSCVGVLKSGKNVAIDGRSFIFVEGQISQSLDNLIVGHLYRVTFVTAHPPILGAVLANKEGYIELGNTRHVFMVYTKQDKHGSASKELNWHHHTFYFRPSTTTETINLGSMTGNTGILFDDVKIQETVLHNHDEENQNGKHIHAHVVALHQWSSIHASWSFVDPESPIVDYMWAIGKYYLTLS</sequence>
<feature type="chain" id="PRO_5032511945" description="EGF-like domain-containing protein" evidence="2">
    <location>
        <begin position="25"/>
        <end position="3062"/>
    </location>
</feature>
<reference evidence="5" key="1">
    <citation type="submission" date="2018-11" db="EMBL/GenBank/DDBJ databases">
        <authorList>
            <person name="Alioto T."/>
            <person name="Alioto T."/>
        </authorList>
    </citation>
    <scope>NUCLEOTIDE SEQUENCE</scope>
</reference>
<evidence type="ECO:0000259" key="3">
    <source>
        <dbReference type="PROSITE" id="PS00022"/>
    </source>
</evidence>
<gene>
    <name evidence="5" type="ORF">MGAL_10B024578</name>
</gene>
<dbReference type="PROSITE" id="PS01186">
    <property type="entry name" value="EGF_2"/>
    <property type="match status" value="1"/>
</dbReference>
<organism evidence="5 6">
    <name type="scientific">Mytilus galloprovincialis</name>
    <name type="common">Mediterranean mussel</name>
    <dbReference type="NCBI Taxonomy" id="29158"/>
    <lineage>
        <taxon>Eukaryota</taxon>
        <taxon>Metazoa</taxon>
        <taxon>Spiralia</taxon>
        <taxon>Lophotrochozoa</taxon>
        <taxon>Mollusca</taxon>
        <taxon>Bivalvia</taxon>
        <taxon>Autobranchia</taxon>
        <taxon>Pteriomorphia</taxon>
        <taxon>Mytilida</taxon>
        <taxon>Mytiloidea</taxon>
        <taxon>Mytilidae</taxon>
        <taxon>Mytilinae</taxon>
        <taxon>Mytilus</taxon>
    </lineage>
</organism>
<dbReference type="PANTHER" id="PTHR16897">
    <property type="entry name" value="OS10G0105400 PROTEIN"/>
    <property type="match status" value="1"/>
</dbReference>